<proteinExistence type="predicted"/>
<evidence type="ECO:0000313" key="3">
    <source>
        <dbReference type="Proteomes" id="UP000292919"/>
    </source>
</evidence>
<reference evidence="2 3" key="1">
    <citation type="submission" date="2018-12" db="EMBL/GenBank/DDBJ databases">
        <title>First genome draft of Desulfovibrio legallis sp. nov.</title>
        <authorList>
            <person name="Ben Dhia O."/>
            <person name="Najjari A."/>
            <person name="Ferjani R."/>
            <person name="Fhoula I."/>
            <person name="Fardeau M.-L."/>
            <person name="Boudabbous A."/>
            <person name="Ouzari H.I."/>
        </authorList>
    </citation>
    <scope>NUCLEOTIDE SEQUENCE [LARGE SCALE GENOMIC DNA]</scope>
    <source>
        <strain evidence="2 3">H1T</strain>
    </source>
</reference>
<organism evidence="2 3">
    <name type="scientific">Desulfovibrio legallii</name>
    <dbReference type="NCBI Taxonomy" id="571438"/>
    <lineage>
        <taxon>Bacteria</taxon>
        <taxon>Pseudomonadati</taxon>
        <taxon>Thermodesulfobacteriota</taxon>
        <taxon>Desulfovibrionia</taxon>
        <taxon>Desulfovibrionales</taxon>
        <taxon>Desulfovibrionaceae</taxon>
        <taxon>Desulfovibrio</taxon>
    </lineage>
</organism>
<feature type="chain" id="PRO_5026085672" evidence="1">
    <location>
        <begin position="22"/>
        <end position="156"/>
    </location>
</feature>
<name>A0A6H3F739_9BACT</name>
<gene>
    <name evidence="2" type="ORF">EB812_03190</name>
</gene>
<accession>A0A6H3F739</accession>
<protein>
    <submittedName>
        <fullName evidence="2">Uncharacterized protein</fullName>
    </submittedName>
</protein>
<dbReference type="Proteomes" id="UP000292919">
    <property type="component" value="Unassembled WGS sequence"/>
</dbReference>
<dbReference type="RefSeq" id="WP_130957822.1">
    <property type="nucleotide sequence ID" value="NZ_JBHSHA010000020.1"/>
</dbReference>
<evidence type="ECO:0000256" key="1">
    <source>
        <dbReference type="SAM" id="SignalP"/>
    </source>
</evidence>
<sequence length="156" mass="16653">MWRKLFCSLVLTVVLPLAAWAAPLTTPYYSLDLPPDWVVVSGPVKLQDAVQVLLGQKDHKASALIIAGPAQPGEAEQAARANAQRLGGGKPVLRASGQWEFAFTQEGVTGLGLAREDPAAGLLLLLVVSGDLPRADFVYRMRGPHKTLLPVKPAKP</sequence>
<feature type="signal peptide" evidence="1">
    <location>
        <begin position="1"/>
        <end position="21"/>
    </location>
</feature>
<dbReference type="EMBL" id="SIXC01000003">
    <property type="protein sequence ID" value="TBH81110.1"/>
    <property type="molecule type" value="Genomic_DNA"/>
</dbReference>
<comment type="caution">
    <text evidence="2">The sequence shown here is derived from an EMBL/GenBank/DDBJ whole genome shotgun (WGS) entry which is preliminary data.</text>
</comment>
<keyword evidence="1" id="KW-0732">Signal</keyword>
<evidence type="ECO:0000313" key="2">
    <source>
        <dbReference type="EMBL" id="TBH81110.1"/>
    </source>
</evidence>
<keyword evidence="3" id="KW-1185">Reference proteome</keyword>
<dbReference type="AlphaFoldDB" id="A0A6H3F739"/>